<accession>A0ABW3Z4Z5</accession>
<dbReference type="EMBL" id="JBHTMX010000019">
    <property type="protein sequence ID" value="MFD1331252.1"/>
    <property type="molecule type" value="Genomic_DNA"/>
</dbReference>
<gene>
    <name evidence="2" type="ORF">ACFQ4O_04505</name>
</gene>
<dbReference type="InterPro" id="IPR010239">
    <property type="entry name" value="CHP02001"/>
</dbReference>
<comment type="caution">
    <text evidence="2">The sequence shown here is derived from an EMBL/GenBank/DDBJ whole genome shotgun (WGS) entry which is preliminary data.</text>
</comment>
<keyword evidence="3" id="KW-1185">Reference proteome</keyword>
<protein>
    <submittedName>
        <fullName evidence="2">TorF family putative porin</fullName>
    </submittedName>
</protein>
<dbReference type="Pfam" id="PF09694">
    <property type="entry name" value="Gcw_chp"/>
    <property type="match status" value="1"/>
</dbReference>
<feature type="chain" id="PRO_5047108723" evidence="1">
    <location>
        <begin position="27"/>
        <end position="287"/>
    </location>
</feature>
<dbReference type="NCBIfam" id="TIGR02001">
    <property type="entry name" value="gcw_chp"/>
    <property type="match status" value="1"/>
</dbReference>
<proteinExistence type="predicted"/>
<feature type="signal peptide" evidence="1">
    <location>
        <begin position="1"/>
        <end position="26"/>
    </location>
</feature>
<keyword evidence="1" id="KW-0732">Signal</keyword>
<sequence length="287" mass="30777">MMKFTGVAVGTLMCAAGLSVSGAAFAADLAVPEAAIIETAPSPIDVAFGVKFTSEYVFRGIQQADKGPAVQGYAEVQAFDWIYAGVWASSVKFPQGYGFSDPAAEIDVYGGLRHTWDAITLDVGGLYYWYPGEANLAFVGGVPVKPAHIDYWEIYAKPSYAFGDLGSIGATVFWTADFVNSGADATYASVVGKLNVPYEIYPDVGLYVSGEFGKQWAGKTDAGFNLPNYLTWNAGFGITYKAITVDFRYSDSDLSARECGGFSGVRTWCGDRYMVGVSFDTALSKLK</sequence>
<evidence type="ECO:0000313" key="2">
    <source>
        <dbReference type="EMBL" id="MFD1331252.1"/>
    </source>
</evidence>
<organism evidence="2 3">
    <name type="scientific">Methylopila musalis</name>
    <dbReference type="NCBI Taxonomy" id="1134781"/>
    <lineage>
        <taxon>Bacteria</taxon>
        <taxon>Pseudomonadati</taxon>
        <taxon>Pseudomonadota</taxon>
        <taxon>Alphaproteobacteria</taxon>
        <taxon>Hyphomicrobiales</taxon>
        <taxon>Methylopilaceae</taxon>
        <taxon>Methylopila</taxon>
    </lineage>
</organism>
<name>A0ABW3Z4Z5_9HYPH</name>
<evidence type="ECO:0000313" key="3">
    <source>
        <dbReference type="Proteomes" id="UP001597171"/>
    </source>
</evidence>
<evidence type="ECO:0000256" key="1">
    <source>
        <dbReference type="SAM" id="SignalP"/>
    </source>
</evidence>
<reference evidence="3" key="1">
    <citation type="journal article" date="2019" name="Int. J. Syst. Evol. Microbiol.">
        <title>The Global Catalogue of Microorganisms (GCM) 10K type strain sequencing project: providing services to taxonomists for standard genome sequencing and annotation.</title>
        <authorList>
            <consortium name="The Broad Institute Genomics Platform"/>
            <consortium name="The Broad Institute Genome Sequencing Center for Infectious Disease"/>
            <person name="Wu L."/>
            <person name="Ma J."/>
        </authorList>
    </citation>
    <scope>NUCLEOTIDE SEQUENCE [LARGE SCALE GENOMIC DNA]</scope>
    <source>
        <strain evidence="3">CCUG 61696</strain>
    </source>
</reference>
<dbReference type="Proteomes" id="UP001597171">
    <property type="component" value="Unassembled WGS sequence"/>
</dbReference>